<dbReference type="PANTHER" id="PTHR35793">
    <property type="entry name" value="INNER MEMBRANE PROTEIN YJIG"/>
    <property type="match status" value="1"/>
</dbReference>
<comment type="caution">
    <text evidence="3">The sequence shown here is derived from an EMBL/GenBank/DDBJ whole genome shotgun (WGS) entry which is preliminary data.</text>
</comment>
<gene>
    <name evidence="3" type="ORF">Q4T40_07705</name>
</gene>
<keyword evidence="1" id="KW-1133">Transmembrane helix</keyword>
<dbReference type="InterPro" id="IPR011642">
    <property type="entry name" value="Gate_dom"/>
</dbReference>
<evidence type="ECO:0000256" key="1">
    <source>
        <dbReference type="SAM" id="Phobius"/>
    </source>
</evidence>
<dbReference type="Pfam" id="PF07670">
    <property type="entry name" value="Gate"/>
    <property type="match status" value="1"/>
</dbReference>
<proteinExistence type="predicted"/>
<protein>
    <submittedName>
        <fullName evidence="3">Spore maturation protein</fullName>
    </submittedName>
</protein>
<dbReference type="Proteomes" id="UP001254848">
    <property type="component" value="Unassembled WGS sequence"/>
</dbReference>
<keyword evidence="1" id="KW-0812">Transmembrane</keyword>
<reference evidence="3 4" key="1">
    <citation type="submission" date="2023-07" db="EMBL/GenBank/DDBJ databases">
        <title>The novel representative of Negativicutes class, Anaeroselena agilis gen. nov. sp. nov.</title>
        <authorList>
            <person name="Prokofeva M.I."/>
            <person name="Elcheninov A.G."/>
            <person name="Klyukina A."/>
            <person name="Kublanov I.V."/>
            <person name="Frolov E.N."/>
            <person name="Podosokorskaya O.A."/>
        </authorList>
    </citation>
    <scope>NUCLEOTIDE SEQUENCE [LARGE SCALE GENOMIC DNA]</scope>
    <source>
        <strain evidence="3 4">4137-cl</strain>
    </source>
</reference>
<dbReference type="InterPro" id="IPR052549">
    <property type="entry name" value="SpmB"/>
</dbReference>
<evidence type="ECO:0000313" key="4">
    <source>
        <dbReference type="Proteomes" id="UP001254848"/>
    </source>
</evidence>
<feature type="domain" description="Nucleoside transporter/FeoB GTPase Gate" evidence="2">
    <location>
        <begin position="32"/>
        <end position="132"/>
    </location>
</feature>
<feature type="transmembrane region" description="Helical" evidence="1">
    <location>
        <begin position="64"/>
        <end position="84"/>
    </location>
</feature>
<keyword evidence="1" id="KW-0472">Membrane</keyword>
<feature type="transmembrane region" description="Helical" evidence="1">
    <location>
        <begin position="34"/>
        <end position="52"/>
    </location>
</feature>
<keyword evidence="4" id="KW-1185">Reference proteome</keyword>
<evidence type="ECO:0000313" key="3">
    <source>
        <dbReference type="EMBL" id="MDT8901118.1"/>
    </source>
</evidence>
<dbReference type="EMBL" id="JAUOZS010000001">
    <property type="protein sequence ID" value="MDT8901118.1"/>
    <property type="molecule type" value="Genomic_DNA"/>
</dbReference>
<feature type="transmembrane region" description="Helical" evidence="1">
    <location>
        <begin position="104"/>
        <end position="127"/>
    </location>
</feature>
<dbReference type="RefSeq" id="WP_413779642.1">
    <property type="nucleotide sequence ID" value="NZ_JAUOZS010000001.1"/>
</dbReference>
<organism evidence="3 4">
    <name type="scientific">Anaeroselena agilis</name>
    <dbReference type="NCBI Taxonomy" id="3063788"/>
    <lineage>
        <taxon>Bacteria</taxon>
        <taxon>Bacillati</taxon>
        <taxon>Bacillota</taxon>
        <taxon>Negativicutes</taxon>
        <taxon>Acetonemataceae</taxon>
        <taxon>Anaeroselena</taxon>
    </lineage>
</organism>
<accession>A0ABU3NWD3</accession>
<name>A0ABU3NWD3_9FIRM</name>
<dbReference type="PANTHER" id="PTHR35793:SF2">
    <property type="entry name" value="INNER MEMBRANE PROTEIN YJIG"/>
    <property type="match status" value="1"/>
</dbReference>
<feature type="transmembrane region" description="Helical" evidence="1">
    <location>
        <begin position="139"/>
        <end position="161"/>
    </location>
</feature>
<evidence type="ECO:0000259" key="2">
    <source>
        <dbReference type="Pfam" id="PF07670"/>
    </source>
</evidence>
<sequence>MLLLIPLAGYLRRVRVYEAFVEGAAEGFQTAVRIMPFLVAMLVAVGVFRASGALEDCVALLKPLLAFIGVPPELVPLAVMRPLSGTGALGLTTELLASEGPDSLIGRTASTILGSTDTTFYILTVYFGAAGIRNPRYAVFVGLTGDITGFFMSIYICKLLFGP</sequence>